<evidence type="ECO:0000313" key="3">
    <source>
        <dbReference type="Proteomes" id="UP001215712"/>
    </source>
</evidence>
<keyword evidence="1" id="KW-0560">Oxidoreductase</keyword>
<gene>
    <name evidence="2" type="ORF">N7493_000465</name>
</gene>
<keyword evidence="3" id="KW-1185">Reference proteome</keyword>
<dbReference type="Gene3D" id="3.40.50.720">
    <property type="entry name" value="NAD(P)-binding Rossmann-like Domain"/>
    <property type="match status" value="1"/>
</dbReference>
<proteinExistence type="predicted"/>
<reference evidence="2" key="2">
    <citation type="submission" date="2023-01" db="EMBL/GenBank/DDBJ databases">
        <authorList>
            <person name="Petersen C."/>
        </authorList>
    </citation>
    <scope>NUCLEOTIDE SEQUENCE</scope>
    <source>
        <strain evidence="2">IBT 17514</strain>
    </source>
</reference>
<comment type="caution">
    <text evidence="2">The sequence shown here is derived from an EMBL/GenBank/DDBJ whole genome shotgun (WGS) entry which is preliminary data.</text>
</comment>
<dbReference type="SUPFAM" id="SSF51735">
    <property type="entry name" value="NAD(P)-binding Rossmann-fold domains"/>
    <property type="match status" value="1"/>
</dbReference>
<dbReference type="InterPro" id="IPR052228">
    <property type="entry name" value="Sec_Metab_Biosynth_Oxidored"/>
</dbReference>
<accession>A0AAD6N0R2</accession>
<dbReference type="PANTHER" id="PTHR47534">
    <property type="entry name" value="YALI0E05731P"/>
    <property type="match status" value="1"/>
</dbReference>
<evidence type="ECO:0000256" key="1">
    <source>
        <dbReference type="ARBA" id="ARBA00023002"/>
    </source>
</evidence>
<organism evidence="2 3">
    <name type="scientific">Penicillium malachiteum</name>
    <dbReference type="NCBI Taxonomy" id="1324776"/>
    <lineage>
        <taxon>Eukaryota</taxon>
        <taxon>Fungi</taxon>
        <taxon>Dikarya</taxon>
        <taxon>Ascomycota</taxon>
        <taxon>Pezizomycotina</taxon>
        <taxon>Eurotiomycetes</taxon>
        <taxon>Eurotiomycetidae</taxon>
        <taxon>Eurotiales</taxon>
        <taxon>Aspergillaceae</taxon>
        <taxon>Penicillium</taxon>
    </lineage>
</organism>
<dbReference type="EMBL" id="JAQJAN010000001">
    <property type="protein sequence ID" value="KAJ5740593.1"/>
    <property type="molecule type" value="Genomic_DNA"/>
</dbReference>
<dbReference type="AlphaFoldDB" id="A0AAD6N0R2"/>
<dbReference type="PANTHER" id="PTHR47534:SF3">
    <property type="entry name" value="ALCOHOL DEHYDROGENASE-LIKE C-TERMINAL DOMAIN-CONTAINING PROTEIN"/>
    <property type="match status" value="1"/>
</dbReference>
<dbReference type="GO" id="GO:0016491">
    <property type="term" value="F:oxidoreductase activity"/>
    <property type="evidence" value="ECO:0007669"/>
    <property type="project" value="UniProtKB-KW"/>
</dbReference>
<dbReference type="InterPro" id="IPR036291">
    <property type="entry name" value="NAD(P)-bd_dom_sf"/>
</dbReference>
<evidence type="ECO:0000313" key="2">
    <source>
        <dbReference type="EMBL" id="KAJ5740593.1"/>
    </source>
</evidence>
<protein>
    <submittedName>
        <fullName evidence="2">Uncharacterized protein</fullName>
    </submittedName>
</protein>
<sequence>MVALSAVQSSNVTLNEHHDSPGLVAVLVGATNGIGKAALLRLAQHIQQPRLYFIGRSQSAANEILAQLNQVNPNCRYEFIKADVSLLRNVDEVCESIQRKEAKIDILFQSQGTLDISSETSENLPLVMALSYYSRMRFIANLLPLLQRSHLSRVVIVLAGTKEGLINPNDIPGKKVLPWRARGHLCSMITLTLERFATLAPEVSFVHNYPGFVDTSLASSMKGATGALMRTVFWFTGLFSTKTYVSLDETGQRHCFLATSPMFSSNTQYEAILDKGNALSSRNDTAIGSNGAMGSGVYIVGELCESGVRDSQKILTELRQNGTHEKIWDHLQKGFLRVTGKMAK</sequence>
<dbReference type="Pfam" id="PF00106">
    <property type="entry name" value="adh_short"/>
    <property type="match status" value="1"/>
</dbReference>
<name>A0AAD6N0R2_9EURO</name>
<reference evidence="2" key="1">
    <citation type="journal article" date="2023" name="IMA Fungus">
        <title>Comparative genomic study of the Penicillium genus elucidates a diverse pangenome and 15 lateral gene transfer events.</title>
        <authorList>
            <person name="Petersen C."/>
            <person name="Sorensen T."/>
            <person name="Nielsen M.R."/>
            <person name="Sondergaard T.E."/>
            <person name="Sorensen J.L."/>
            <person name="Fitzpatrick D.A."/>
            <person name="Frisvad J.C."/>
            <person name="Nielsen K.L."/>
        </authorList>
    </citation>
    <scope>NUCLEOTIDE SEQUENCE</scope>
    <source>
        <strain evidence="2">IBT 17514</strain>
    </source>
</reference>
<dbReference type="InterPro" id="IPR002347">
    <property type="entry name" value="SDR_fam"/>
</dbReference>
<dbReference type="Proteomes" id="UP001215712">
    <property type="component" value="Unassembled WGS sequence"/>
</dbReference>